<sequence>MSHIAVDLGASGGKMFLGEVNEELKVEEIYRFDNRPVESGDRYVWDVEYLREEILKGIRKAERKTGAFDSIGIDTWGLDFGLIKDGELMRDPYSYRDPKMKSTLDEILEETSKEEIFKATGINHWNVPNTLWQYHYISRKEPEVLEKAEKMIMMPQLISFLLGAEICGEETIASTSQMFDPRTRDWAESFLTELDLRVDILPELKEPGTRIGKLREDFAAGLENRPEILLPVSHDTGAAVAGMPLGEGHRAFLSTGSWFILGIELEQPKLSTEAFQIEASNEMGVEGTARFLKNINGFFILEECRKEWRKNDQIYEYDRLIEKVREIDSLGPLINPDANPFQTVEGDMTQKIASFCRDTGQEVPETEGEITQCIFESLALKTVMAFESLMEVAGTESDLIHLGGGGTRNEFFCEMLASIMGIPVLGGPVEAAACGNILTQAMAYNEIEDIKEGRELVKESMEFQRFEPEEDEGWDEAEETMRDLLSD</sequence>
<dbReference type="GO" id="GO:0019301">
    <property type="term" value="P:rhamnose catabolic process"/>
    <property type="evidence" value="ECO:0007669"/>
    <property type="project" value="InterPro"/>
</dbReference>
<dbReference type="GO" id="GO:0005829">
    <property type="term" value="C:cytosol"/>
    <property type="evidence" value="ECO:0007669"/>
    <property type="project" value="TreeGrafter"/>
</dbReference>
<dbReference type="EMBL" id="LHXT01000002">
    <property type="protein sequence ID" value="KXA98912.1"/>
    <property type="molecule type" value="Genomic_DNA"/>
</dbReference>
<comment type="similarity">
    <text evidence="1">Belongs to the FGGY kinase family.</text>
</comment>
<dbReference type="CDD" id="cd07771">
    <property type="entry name" value="ASKHA_NBD_FGGY_RhaB-like"/>
    <property type="match status" value="1"/>
</dbReference>
<dbReference type="InterPro" id="IPR043129">
    <property type="entry name" value="ATPase_NBD"/>
</dbReference>
<dbReference type="Pfam" id="PF00370">
    <property type="entry name" value="FGGY_N"/>
    <property type="match status" value="1"/>
</dbReference>
<evidence type="ECO:0000256" key="4">
    <source>
        <dbReference type="ARBA" id="ARBA00022777"/>
    </source>
</evidence>
<keyword evidence="2" id="KW-0808">Transferase</keyword>
<evidence type="ECO:0000256" key="2">
    <source>
        <dbReference type="ARBA" id="ARBA00022679"/>
    </source>
</evidence>
<dbReference type="PANTHER" id="PTHR10196:SF93">
    <property type="entry name" value="L-RHAMNULOKINASE"/>
    <property type="match status" value="1"/>
</dbReference>
<keyword evidence="7" id="KW-0684">Rhamnose metabolism</keyword>
<dbReference type="Pfam" id="PF02782">
    <property type="entry name" value="FGGY_C"/>
    <property type="match status" value="1"/>
</dbReference>
<keyword evidence="12" id="KW-1185">Reference proteome</keyword>
<dbReference type="GO" id="GO:0006071">
    <property type="term" value="P:glycerol metabolic process"/>
    <property type="evidence" value="ECO:0007669"/>
    <property type="project" value="TreeGrafter"/>
</dbReference>
<proteinExistence type="inferred from homology"/>
<gene>
    <name evidence="11" type="ORF">AKJ39_00240</name>
</gene>
<evidence type="ECO:0000256" key="8">
    <source>
        <dbReference type="SAM" id="MobiDB-lite"/>
    </source>
</evidence>
<dbReference type="SUPFAM" id="SSF53067">
    <property type="entry name" value="Actin-like ATPase domain"/>
    <property type="match status" value="2"/>
</dbReference>
<evidence type="ECO:0000313" key="12">
    <source>
        <dbReference type="Proteomes" id="UP000070257"/>
    </source>
</evidence>
<evidence type="ECO:0000259" key="9">
    <source>
        <dbReference type="Pfam" id="PF00370"/>
    </source>
</evidence>
<evidence type="ECO:0000256" key="5">
    <source>
        <dbReference type="ARBA" id="ARBA00022840"/>
    </source>
</evidence>
<keyword evidence="5" id="KW-0067">ATP-binding</keyword>
<feature type="region of interest" description="Disordered" evidence="8">
    <location>
        <begin position="464"/>
        <end position="487"/>
    </location>
</feature>
<dbReference type="PANTHER" id="PTHR10196">
    <property type="entry name" value="SUGAR KINASE"/>
    <property type="match status" value="1"/>
</dbReference>
<keyword evidence="6" id="KW-1015">Disulfide bond</keyword>
<name>A0A656YYB9_9EURY</name>
<dbReference type="GO" id="GO:0005524">
    <property type="term" value="F:ATP binding"/>
    <property type="evidence" value="ECO:0007669"/>
    <property type="project" value="UniProtKB-KW"/>
</dbReference>
<dbReference type="Gene3D" id="3.30.420.40">
    <property type="match status" value="2"/>
</dbReference>
<evidence type="ECO:0000256" key="3">
    <source>
        <dbReference type="ARBA" id="ARBA00022741"/>
    </source>
</evidence>
<evidence type="ECO:0000259" key="10">
    <source>
        <dbReference type="Pfam" id="PF02782"/>
    </source>
</evidence>
<feature type="compositionally biased region" description="Acidic residues" evidence="8">
    <location>
        <begin position="468"/>
        <end position="478"/>
    </location>
</feature>
<evidence type="ECO:0000256" key="7">
    <source>
        <dbReference type="ARBA" id="ARBA00023308"/>
    </source>
</evidence>
<dbReference type="GO" id="GO:0008993">
    <property type="term" value="F:rhamnulokinase activity"/>
    <property type="evidence" value="ECO:0007669"/>
    <property type="project" value="InterPro"/>
</dbReference>
<accession>A0A656YYB9</accession>
<feature type="domain" description="Carbohydrate kinase FGGY N-terminal" evidence="9">
    <location>
        <begin position="4"/>
        <end position="223"/>
    </location>
</feature>
<reference evidence="11 12" key="1">
    <citation type="journal article" date="2016" name="Sci. Rep.">
        <title>Metabolic traits of an uncultured archaeal lineage -MSBL1- from brine pools of the Red Sea.</title>
        <authorList>
            <person name="Mwirichia R."/>
            <person name="Alam I."/>
            <person name="Rashid M."/>
            <person name="Vinu M."/>
            <person name="Ba-Alawi W."/>
            <person name="Anthony Kamau A."/>
            <person name="Kamanda Ngugi D."/>
            <person name="Goker M."/>
            <person name="Klenk H.P."/>
            <person name="Bajic V."/>
            <person name="Stingl U."/>
        </authorList>
    </citation>
    <scope>NUCLEOTIDE SEQUENCE [LARGE SCALE GENOMIC DNA]</scope>
    <source>
        <strain evidence="11">SCGC-AAA259J03</strain>
    </source>
</reference>
<evidence type="ECO:0000313" key="11">
    <source>
        <dbReference type="EMBL" id="KXA98912.1"/>
    </source>
</evidence>
<dbReference type="InterPro" id="IPR018485">
    <property type="entry name" value="FGGY_C"/>
</dbReference>
<evidence type="ECO:0000256" key="6">
    <source>
        <dbReference type="ARBA" id="ARBA00023157"/>
    </source>
</evidence>
<dbReference type="InterPro" id="IPR013449">
    <property type="entry name" value="Rhamnulokinase"/>
</dbReference>
<dbReference type="Proteomes" id="UP000070257">
    <property type="component" value="Unassembled WGS sequence"/>
</dbReference>
<evidence type="ECO:0000256" key="1">
    <source>
        <dbReference type="ARBA" id="ARBA00009156"/>
    </source>
</evidence>
<dbReference type="GO" id="GO:0004370">
    <property type="term" value="F:glycerol kinase activity"/>
    <property type="evidence" value="ECO:0007669"/>
    <property type="project" value="TreeGrafter"/>
</dbReference>
<dbReference type="InterPro" id="IPR018484">
    <property type="entry name" value="FGGY_N"/>
</dbReference>
<protein>
    <submittedName>
        <fullName evidence="11">Rhamnulokinase</fullName>
    </submittedName>
</protein>
<organism evidence="11 12">
    <name type="scientific">candidate division MSBL1 archaeon SCGC-AAA259J03</name>
    <dbReference type="NCBI Taxonomy" id="1698269"/>
    <lineage>
        <taxon>Archaea</taxon>
        <taxon>Methanobacteriati</taxon>
        <taxon>Methanobacteriota</taxon>
        <taxon>candidate division MSBL1</taxon>
    </lineage>
</organism>
<comment type="caution">
    <text evidence="11">The sequence shown here is derived from an EMBL/GenBank/DDBJ whole genome shotgun (WGS) entry which is preliminary data.</text>
</comment>
<dbReference type="AlphaFoldDB" id="A0A656YYB9"/>
<feature type="domain" description="Carbohydrate kinase FGGY C-terminal" evidence="10">
    <location>
        <begin position="253"/>
        <end position="444"/>
    </location>
</feature>
<keyword evidence="4 11" id="KW-0418">Kinase</keyword>
<keyword evidence="3" id="KW-0547">Nucleotide-binding</keyword>